<dbReference type="GeneID" id="28829432"/>
<feature type="region of interest" description="Disordered" evidence="1">
    <location>
        <begin position="1"/>
        <end position="21"/>
    </location>
</feature>
<gene>
    <name evidence="3" type="ORF">LY89DRAFT_732629</name>
</gene>
<dbReference type="RefSeq" id="XP_018072276.1">
    <property type="nucleotide sequence ID" value="XM_018219706.1"/>
</dbReference>
<sequence>MPVLSESTASNHGDAPCSSSSSIFSSPAMPHVLAAFVLISCVVILIRRRTSSNKLPPAQIEHFNDEKKYEYQEPLLRMPRPASPTLAETNLTNVRNLESVPSVSPSTSIVESFEPQQQQLQIDIPRRRSYTKTIGVEKEIEVTGEIVVSPEGWRRHTRVFGGGVCKACEESERRMSA</sequence>
<evidence type="ECO:0000256" key="2">
    <source>
        <dbReference type="SAM" id="Phobius"/>
    </source>
</evidence>
<dbReference type="OrthoDB" id="3440059at2759"/>
<dbReference type="Proteomes" id="UP000070700">
    <property type="component" value="Unassembled WGS sequence"/>
</dbReference>
<keyword evidence="2" id="KW-1133">Transmembrane helix</keyword>
<dbReference type="EMBL" id="KQ947413">
    <property type="protein sequence ID" value="KUJ17921.1"/>
    <property type="molecule type" value="Genomic_DNA"/>
</dbReference>
<dbReference type="InParanoid" id="A0A194XCP3"/>
<evidence type="ECO:0000256" key="1">
    <source>
        <dbReference type="SAM" id="MobiDB-lite"/>
    </source>
</evidence>
<feature type="compositionally biased region" description="Polar residues" evidence="1">
    <location>
        <begin position="1"/>
        <end position="11"/>
    </location>
</feature>
<protein>
    <submittedName>
        <fullName evidence="3">Uncharacterized protein</fullName>
    </submittedName>
</protein>
<keyword evidence="2" id="KW-0812">Transmembrane</keyword>
<feature type="transmembrane region" description="Helical" evidence="2">
    <location>
        <begin position="28"/>
        <end position="46"/>
    </location>
</feature>
<reference evidence="3 4" key="1">
    <citation type="submission" date="2015-10" db="EMBL/GenBank/DDBJ databases">
        <title>Full genome of DAOMC 229536 Phialocephala scopiformis, a fungal endophyte of spruce producing the potent anti-insectan compound rugulosin.</title>
        <authorList>
            <consortium name="DOE Joint Genome Institute"/>
            <person name="Walker A.K."/>
            <person name="Frasz S.L."/>
            <person name="Seifert K.A."/>
            <person name="Miller J.D."/>
            <person name="Mondo S.J."/>
            <person name="Labutti K."/>
            <person name="Lipzen A."/>
            <person name="Dockter R."/>
            <person name="Kennedy M."/>
            <person name="Grigoriev I.V."/>
            <person name="Spatafora J.W."/>
        </authorList>
    </citation>
    <scope>NUCLEOTIDE SEQUENCE [LARGE SCALE GENOMIC DNA]</scope>
    <source>
        <strain evidence="3 4">CBS 120377</strain>
    </source>
</reference>
<name>A0A194XCP3_MOLSC</name>
<accession>A0A194XCP3</accession>
<keyword evidence="4" id="KW-1185">Reference proteome</keyword>
<dbReference type="KEGG" id="psco:LY89DRAFT_732629"/>
<evidence type="ECO:0000313" key="3">
    <source>
        <dbReference type="EMBL" id="KUJ17921.1"/>
    </source>
</evidence>
<evidence type="ECO:0000313" key="4">
    <source>
        <dbReference type="Proteomes" id="UP000070700"/>
    </source>
</evidence>
<keyword evidence="2" id="KW-0472">Membrane</keyword>
<dbReference type="AlphaFoldDB" id="A0A194XCP3"/>
<organism evidence="3 4">
    <name type="scientific">Mollisia scopiformis</name>
    <name type="common">Conifer needle endophyte fungus</name>
    <name type="synonym">Phialocephala scopiformis</name>
    <dbReference type="NCBI Taxonomy" id="149040"/>
    <lineage>
        <taxon>Eukaryota</taxon>
        <taxon>Fungi</taxon>
        <taxon>Dikarya</taxon>
        <taxon>Ascomycota</taxon>
        <taxon>Pezizomycotina</taxon>
        <taxon>Leotiomycetes</taxon>
        <taxon>Helotiales</taxon>
        <taxon>Mollisiaceae</taxon>
        <taxon>Mollisia</taxon>
    </lineage>
</organism>
<proteinExistence type="predicted"/>